<feature type="compositionally biased region" description="Low complexity" evidence="3">
    <location>
        <begin position="68"/>
        <end position="79"/>
    </location>
</feature>
<dbReference type="InterPro" id="IPR050248">
    <property type="entry name" value="Polysacc_deacetylase_ArnD"/>
</dbReference>
<keyword evidence="1" id="KW-0479">Metal-binding</keyword>
<keyword evidence="4" id="KW-0732">Signal</keyword>
<proteinExistence type="predicted"/>
<evidence type="ECO:0000256" key="3">
    <source>
        <dbReference type="SAM" id="MobiDB-lite"/>
    </source>
</evidence>
<protein>
    <submittedName>
        <fullName evidence="6">Polysaccharide deacetylase family protein</fullName>
    </submittedName>
</protein>
<feature type="chain" id="PRO_5046170214" evidence="4">
    <location>
        <begin position="23"/>
        <end position="352"/>
    </location>
</feature>
<feature type="compositionally biased region" description="Low complexity" evidence="3">
    <location>
        <begin position="39"/>
        <end position="61"/>
    </location>
</feature>
<feature type="signal peptide" evidence="4">
    <location>
        <begin position="1"/>
        <end position="22"/>
    </location>
</feature>
<sequence length="352" mass="37101">MPLQRAALATVAAVAVSLTACAPAGLTTVAGDAAPGPGSSPVASHTASSSMPATARTTTPTSAPPTSTPTTSIPTTSASPPSPAGPTQPTAAPSTPTPDVPSAEVTDPPADLTLLRPGTNHNWAADKAGYVYPASTVNAWLTGTKRRPDKKIVFLTFDDGPNPQTSHVILDALKKARVHATFFVVGSQIGSAPDVLSRQIAEGHSVSPHSWSHDYSLLYPGRRGSTETITQECDRTVARIREVLGDDYAPQSWRYPGGHMSWTGLEGADRALAQRGITWIDWNSDTRDSAPTSDRPKTVKQTVKNATIQVREGYHVIVVLGHDTHEKKLTSESVGAMIRAFKHAGYSFGTIS</sequence>
<gene>
    <name evidence="6" type="ORF">KDB89_02295</name>
</gene>
<evidence type="ECO:0000313" key="7">
    <source>
        <dbReference type="Proteomes" id="UP000824504"/>
    </source>
</evidence>
<dbReference type="CDD" id="cd10944">
    <property type="entry name" value="CE4_SmPgdA_like"/>
    <property type="match status" value="1"/>
</dbReference>
<dbReference type="EMBL" id="CP079216">
    <property type="protein sequence ID" value="QXT63336.1"/>
    <property type="molecule type" value="Genomic_DNA"/>
</dbReference>
<dbReference type="Pfam" id="PF01522">
    <property type="entry name" value="Polysacc_deac_1"/>
    <property type="match status" value="1"/>
</dbReference>
<dbReference type="PROSITE" id="PS51677">
    <property type="entry name" value="NODB"/>
    <property type="match status" value="1"/>
</dbReference>
<organism evidence="6 7">
    <name type="scientific">Tessaracoccus palaemonis</name>
    <dbReference type="NCBI Taxonomy" id="2829499"/>
    <lineage>
        <taxon>Bacteria</taxon>
        <taxon>Bacillati</taxon>
        <taxon>Actinomycetota</taxon>
        <taxon>Actinomycetes</taxon>
        <taxon>Propionibacteriales</taxon>
        <taxon>Propionibacteriaceae</taxon>
        <taxon>Tessaracoccus</taxon>
    </lineage>
</organism>
<evidence type="ECO:0000259" key="5">
    <source>
        <dbReference type="PROSITE" id="PS51677"/>
    </source>
</evidence>
<evidence type="ECO:0000256" key="2">
    <source>
        <dbReference type="ARBA" id="ARBA00022801"/>
    </source>
</evidence>
<dbReference type="RefSeq" id="WP_219083146.1">
    <property type="nucleotide sequence ID" value="NZ_CP079216.1"/>
</dbReference>
<dbReference type="InterPro" id="IPR002509">
    <property type="entry name" value="NODB_dom"/>
</dbReference>
<evidence type="ECO:0000313" key="6">
    <source>
        <dbReference type="EMBL" id="QXT63336.1"/>
    </source>
</evidence>
<dbReference type="PANTHER" id="PTHR10587:SF133">
    <property type="entry name" value="CHITIN DEACETYLASE 1-RELATED"/>
    <property type="match status" value="1"/>
</dbReference>
<accession>A0ABX8SIX5</accession>
<feature type="domain" description="NodB homology" evidence="5">
    <location>
        <begin position="151"/>
        <end position="349"/>
    </location>
</feature>
<feature type="region of interest" description="Disordered" evidence="3">
    <location>
        <begin position="33"/>
        <end position="112"/>
    </location>
</feature>
<keyword evidence="7" id="KW-1185">Reference proteome</keyword>
<dbReference type="Proteomes" id="UP000824504">
    <property type="component" value="Chromosome"/>
</dbReference>
<evidence type="ECO:0000256" key="4">
    <source>
        <dbReference type="SAM" id="SignalP"/>
    </source>
</evidence>
<dbReference type="PANTHER" id="PTHR10587">
    <property type="entry name" value="GLYCOSYL TRANSFERASE-RELATED"/>
    <property type="match status" value="1"/>
</dbReference>
<evidence type="ECO:0000256" key="1">
    <source>
        <dbReference type="ARBA" id="ARBA00022723"/>
    </source>
</evidence>
<dbReference type="PROSITE" id="PS51257">
    <property type="entry name" value="PROKAR_LIPOPROTEIN"/>
    <property type="match status" value="1"/>
</dbReference>
<keyword evidence="2" id="KW-0378">Hydrolase</keyword>
<name>A0ABX8SIX5_9ACTN</name>
<reference evidence="6 7" key="1">
    <citation type="submission" date="2021-07" db="EMBL/GenBank/DDBJ databases">
        <title>complete genome sequencing of Tessaracoccus sp.J1M15.</title>
        <authorList>
            <person name="Bae J.-W."/>
            <person name="Kim D.-y."/>
        </authorList>
    </citation>
    <scope>NUCLEOTIDE SEQUENCE [LARGE SCALE GENOMIC DNA]</scope>
    <source>
        <strain evidence="6 7">J1M15</strain>
    </source>
</reference>